<sequence>MDSQLSEAIRDAAAHARRRAETYTPAINKDALPWRVIEVFDERVRGSIERDRRVEDERDRVLIAAVKLAETPTNDEAEIGAARKHLVDAIDYLEQAVLRFGIPNGRKRQPQ</sequence>
<gene>
    <name evidence="1" type="ORF">MGN01_28090</name>
</gene>
<reference evidence="1 2" key="1">
    <citation type="submission" date="2019-07" db="EMBL/GenBank/DDBJ databases">
        <title>Whole genome shotgun sequence of Methylobacterium gnaphalii NBRC 107716.</title>
        <authorList>
            <person name="Hosoyama A."/>
            <person name="Uohara A."/>
            <person name="Ohji S."/>
            <person name="Ichikawa N."/>
        </authorList>
    </citation>
    <scope>NUCLEOTIDE SEQUENCE [LARGE SCALE GENOMIC DNA]</scope>
    <source>
        <strain evidence="1 2">NBRC 107716</strain>
    </source>
</reference>
<evidence type="ECO:0000313" key="1">
    <source>
        <dbReference type="EMBL" id="GEP10964.1"/>
    </source>
</evidence>
<name>A0A512JM05_9HYPH</name>
<dbReference type="OrthoDB" id="8004096at2"/>
<accession>A0A512JM05</accession>
<dbReference type="Proteomes" id="UP000321750">
    <property type="component" value="Unassembled WGS sequence"/>
</dbReference>
<comment type="caution">
    <text evidence="1">The sequence shown here is derived from an EMBL/GenBank/DDBJ whole genome shotgun (WGS) entry which is preliminary data.</text>
</comment>
<protein>
    <submittedName>
        <fullName evidence="1">Uncharacterized protein</fullName>
    </submittedName>
</protein>
<proteinExistence type="predicted"/>
<keyword evidence="2" id="KW-1185">Reference proteome</keyword>
<dbReference type="EMBL" id="BJZV01000014">
    <property type="protein sequence ID" value="GEP10964.1"/>
    <property type="molecule type" value="Genomic_DNA"/>
</dbReference>
<organism evidence="1 2">
    <name type="scientific">Methylobacterium gnaphalii</name>
    <dbReference type="NCBI Taxonomy" id="1010610"/>
    <lineage>
        <taxon>Bacteria</taxon>
        <taxon>Pseudomonadati</taxon>
        <taxon>Pseudomonadota</taxon>
        <taxon>Alphaproteobacteria</taxon>
        <taxon>Hyphomicrobiales</taxon>
        <taxon>Methylobacteriaceae</taxon>
        <taxon>Methylobacterium</taxon>
    </lineage>
</organism>
<dbReference type="AlphaFoldDB" id="A0A512JM05"/>
<evidence type="ECO:0000313" key="2">
    <source>
        <dbReference type="Proteomes" id="UP000321750"/>
    </source>
</evidence>